<dbReference type="InterPro" id="IPR011013">
    <property type="entry name" value="Gal_mutarotase_sf_dom"/>
</dbReference>
<dbReference type="EMBL" id="JACXVP010000004">
    <property type="protein sequence ID" value="KAG5608799.1"/>
    <property type="molecule type" value="Genomic_DNA"/>
</dbReference>
<sequence>MNNHTTNKFCIILIFSKYFILFFTFLVPLLALITKSEQVGYGYIVRSVGVDSSGRTLTAYLQLIKSSFETKDRLRVRITDADHERWEVPREFIPQETHLSPRSSLLEKRSSTSLPLSEDTHYVHTDTVSDLTFTLYNTTPFGFTITRHSTGDVLFDTTPENDIPDTFLIFKDQYLQLSSSLPANRSSIYGLGSIPREILSSSIIRH</sequence>
<evidence type="ECO:0000256" key="1">
    <source>
        <dbReference type="SAM" id="Phobius"/>
    </source>
</evidence>
<dbReference type="GO" id="GO:0005975">
    <property type="term" value="P:carbohydrate metabolic process"/>
    <property type="evidence" value="ECO:0007669"/>
    <property type="project" value="InterPro"/>
</dbReference>
<organism evidence="2 3">
    <name type="scientific">Solanum commersonii</name>
    <name type="common">Commerson's wild potato</name>
    <name type="synonym">Commerson's nightshade</name>
    <dbReference type="NCBI Taxonomy" id="4109"/>
    <lineage>
        <taxon>Eukaryota</taxon>
        <taxon>Viridiplantae</taxon>
        <taxon>Streptophyta</taxon>
        <taxon>Embryophyta</taxon>
        <taxon>Tracheophyta</taxon>
        <taxon>Spermatophyta</taxon>
        <taxon>Magnoliopsida</taxon>
        <taxon>eudicotyledons</taxon>
        <taxon>Gunneridae</taxon>
        <taxon>Pentapetalae</taxon>
        <taxon>asterids</taxon>
        <taxon>lamiids</taxon>
        <taxon>Solanales</taxon>
        <taxon>Solanaceae</taxon>
        <taxon>Solanoideae</taxon>
        <taxon>Solaneae</taxon>
        <taxon>Solanum</taxon>
    </lineage>
</organism>
<dbReference type="GO" id="GO:0004553">
    <property type="term" value="F:hydrolase activity, hydrolyzing O-glycosyl compounds"/>
    <property type="evidence" value="ECO:0007669"/>
    <property type="project" value="TreeGrafter"/>
</dbReference>
<gene>
    <name evidence="2" type="ORF">H5410_020080</name>
</gene>
<dbReference type="PANTHER" id="PTHR22762">
    <property type="entry name" value="ALPHA-GLUCOSIDASE"/>
    <property type="match status" value="1"/>
</dbReference>
<evidence type="ECO:0000313" key="3">
    <source>
        <dbReference type="Proteomes" id="UP000824120"/>
    </source>
</evidence>
<keyword evidence="1" id="KW-1133">Transmembrane helix</keyword>
<dbReference type="AlphaFoldDB" id="A0A9J5ZA66"/>
<keyword evidence="1" id="KW-0472">Membrane</keyword>
<protein>
    <submittedName>
        <fullName evidence="2">Uncharacterized protein</fullName>
    </submittedName>
</protein>
<evidence type="ECO:0000313" key="2">
    <source>
        <dbReference type="EMBL" id="KAG5608799.1"/>
    </source>
</evidence>
<proteinExistence type="predicted"/>
<dbReference type="OrthoDB" id="5839090at2759"/>
<keyword evidence="3" id="KW-1185">Reference proteome</keyword>
<comment type="caution">
    <text evidence="2">The sequence shown here is derived from an EMBL/GenBank/DDBJ whole genome shotgun (WGS) entry which is preliminary data.</text>
</comment>
<name>A0A9J5ZA66_SOLCO</name>
<dbReference type="Gene3D" id="2.60.40.1760">
    <property type="entry name" value="glycosyl hydrolase (family 31)"/>
    <property type="match status" value="1"/>
</dbReference>
<dbReference type="PANTHER" id="PTHR22762:SF133">
    <property type="entry name" value="P-TYPE DOMAIN-CONTAINING PROTEIN"/>
    <property type="match status" value="1"/>
</dbReference>
<feature type="transmembrane region" description="Helical" evidence="1">
    <location>
        <begin position="12"/>
        <end position="33"/>
    </location>
</feature>
<dbReference type="Proteomes" id="UP000824120">
    <property type="component" value="Chromosome 4"/>
</dbReference>
<accession>A0A9J5ZA66</accession>
<keyword evidence="1" id="KW-0812">Transmembrane</keyword>
<dbReference type="GO" id="GO:0030246">
    <property type="term" value="F:carbohydrate binding"/>
    <property type="evidence" value="ECO:0007669"/>
    <property type="project" value="InterPro"/>
</dbReference>
<reference evidence="2 3" key="1">
    <citation type="submission" date="2020-09" db="EMBL/GenBank/DDBJ databases">
        <title>De no assembly of potato wild relative species, Solanum commersonii.</title>
        <authorList>
            <person name="Cho K."/>
        </authorList>
    </citation>
    <scope>NUCLEOTIDE SEQUENCE [LARGE SCALE GENOMIC DNA]</scope>
    <source>
        <strain evidence="2">LZ3.2</strain>
        <tissue evidence="2">Leaf</tissue>
    </source>
</reference>
<dbReference type="SUPFAM" id="SSF74650">
    <property type="entry name" value="Galactose mutarotase-like"/>
    <property type="match status" value="1"/>
</dbReference>